<evidence type="ECO:0000313" key="1">
    <source>
        <dbReference type="EMBL" id="KAK5048141.1"/>
    </source>
</evidence>
<gene>
    <name evidence="1" type="ORF">LTR69_011427</name>
</gene>
<dbReference type="Proteomes" id="UP001345691">
    <property type="component" value="Unassembled WGS sequence"/>
</dbReference>
<dbReference type="InterPro" id="IPR012469">
    <property type="entry name" value="DUF1688"/>
</dbReference>
<keyword evidence="2" id="KW-1185">Reference proteome</keyword>
<evidence type="ECO:0000313" key="2">
    <source>
        <dbReference type="Proteomes" id="UP001345691"/>
    </source>
</evidence>
<organism evidence="1 2">
    <name type="scientific">Exophiala sideris</name>
    <dbReference type="NCBI Taxonomy" id="1016849"/>
    <lineage>
        <taxon>Eukaryota</taxon>
        <taxon>Fungi</taxon>
        <taxon>Dikarya</taxon>
        <taxon>Ascomycota</taxon>
        <taxon>Pezizomycotina</taxon>
        <taxon>Eurotiomycetes</taxon>
        <taxon>Chaetothyriomycetidae</taxon>
        <taxon>Chaetothyriales</taxon>
        <taxon>Herpotrichiellaceae</taxon>
        <taxon>Exophiala</taxon>
    </lineage>
</organism>
<dbReference type="PANTHER" id="PTHR31687:SF3">
    <property type="entry name" value="PROTEIN URG3"/>
    <property type="match status" value="1"/>
</dbReference>
<dbReference type="PANTHER" id="PTHR31687">
    <property type="match status" value="1"/>
</dbReference>
<proteinExistence type="predicted"/>
<protein>
    <recommendedName>
        <fullName evidence="3">DUF1688 domain-containing protein</fullName>
    </recommendedName>
</protein>
<sequence>MSGPTAAEVNYLLSLEAVRERANGVFDIAQLGGLKHFHYRPECIPEFAEAVAQTISRDLGPVRYHEVPPHGRWQHFNVGGVDRVSRLLQGFRGTADPKEQARTLIDLIFVSVLLDEGAGNEWQYQEPNLPSGTVYDRSEGIAVASLYMFESSGFFHSHPDRRFHRAPIPLLLTAELMVGGPEARTDEEDISVANLYALRGSDVFQLRQ</sequence>
<dbReference type="EMBL" id="JAVRRF010000064">
    <property type="protein sequence ID" value="KAK5048141.1"/>
    <property type="molecule type" value="Genomic_DNA"/>
</dbReference>
<evidence type="ECO:0008006" key="3">
    <source>
        <dbReference type="Google" id="ProtNLM"/>
    </source>
</evidence>
<reference evidence="1 2" key="1">
    <citation type="submission" date="2023-08" db="EMBL/GenBank/DDBJ databases">
        <title>Black Yeasts Isolated from many extreme environments.</title>
        <authorList>
            <person name="Coleine C."/>
            <person name="Stajich J.E."/>
            <person name="Selbmann L."/>
        </authorList>
    </citation>
    <scope>NUCLEOTIDE SEQUENCE [LARGE SCALE GENOMIC DNA]</scope>
    <source>
        <strain evidence="1 2">CCFEE 6328</strain>
    </source>
</reference>
<dbReference type="Pfam" id="PF07958">
    <property type="entry name" value="DUF1688"/>
    <property type="match status" value="1"/>
</dbReference>
<accession>A0ABR0IU73</accession>
<name>A0ABR0IU73_9EURO</name>
<comment type="caution">
    <text evidence="1">The sequence shown here is derived from an EMBL/GenBank/DDBJ whole genome shotgun (WGS) entry which is preliminary data.</text>
</comment>